<dbReference type="Proteomes" id="UP000005446">
    <property type="component" value="Unassembled WGS sequence"/>
</dbReference>
<reference evidence="1 2" key="1">
    <citation type="journal article" date="2012" name="Eukaryot. Cell">
        <title>Genome sequence of the fungus Glarea lozoyensis: the first genome sequence of a species from the Helotiaceae family.</title>
        <authorList>
            <person name="Youssar L."/>
            <person name="Gruening B.A."/>
            <person name="Erxleben A."/>
            <person name="Guenther S."/>
            <person name="Huettel W."/>
        </authorList>
    </citation>
    <scope>NUCLEOTIDE SEQUENCE [LARGE SCALE GENOMIC DNA]</scope>
    <source>
        <strain evidence="2">ATCC 74030 / MF5533</strain>
    </source>
</reference>
<accession>H0EHU5</accession>
<protein>
    <submittedName>
        <fullName evidence="1">Uncharacterized protein</fullName>
    </submittedName>
</protein>
<dbReference type="AlphaFoldDB" id="H0EHU5"/>
<evidence type="ECO:0000313" key="2">
    <source>
        <dbReference type="Proteomes" id="UP000005446"/>
    </source>
</evidence>
<dbReference type="HOGENOM" id="CLU_2705027_0_0_1"/>
<sequence length="73" mass="8316">MLEKELQWYDLKEDGIGSLLVRIQTQIRELQLAISQPLGFVFTEICGASIALGSQYRKRAYDLLLLFVRDAIG</sequence>
<keyword evidence="2" id="KW-1185">Reference proteome</keyword>
<dbReference type="InParanoid" id="H0EHU5"/>
<name>H0EHU5_GLAL7</name>
<proteinExistence type="predicted"/>
<comment type="caution">
    <text evidence="1">The sequence shown here is derived from an EMBL/GenBank/DDBJ whole genome shotgun (WGS) entry which is preliminary data.</text>
</comment>
<dbReference type="EMBL" id="AGUE01000043">
    <property type="protein sequence ID" value="EHL01901.1"/>
    <property type="molecule type" value="Genomic_DNA"/>
</dbReference>
<gene>
    <name evidence="1" type="ORF">M7I_2084</name>
</gene>
<organism evidence="1 2">
    <name type="scientific">Glarea lozoyensis (strain ATCC 74030 / MF5533)</name>
    <dbReference type="NCBI Taxonomy" id="1104152"/>
    <lineage>
        <taxon>Eukaryota</taxon>
        <taxon>Fungi</taxon>
        <taxon>Dikarya</taxon>
        <taxon>Ascomycota</taxon>
        <taxon>Pezizomycotina</taxon>
        <taxon>Leotiomycetes</taxon>
        <taxon>Helotiales</taxon>
        <taxon>Helotiaceae</taxon>
        <taxon>Glarea</taxon>
    </lineage>
</organism>
<evidence type="ECO:0000313" key="1">
    <source>
        <dbReference type="EMBL" id="EHL01901.1"/>
    </source>
</evidence>
<dbReference type="OrthoDB" id="6500128at2759"/>